<comment type="similarity">
    <text evidence="2 7">Belongs to the acyl-CoA dehydrogenase family.</text>
</comment>
<keyword evidence="6 7" id="KW-0560">Oxidoreductase</keyword>
<comment type="subunit">
    <text evidence="3">Homodimer.</text>
</comment>
<evidence type="ECO:0000256" key="1">
    <source>
        <dbReference type="ARBA" id="ARBA00001974"/>
    </source>
</evidence>
<dbReference type="OrthoDB" id="9775090at2"/>
<keyword evidence="4 7" id="KW-0285">Flavoprotein</keyword>
<dbReference type="InterPro" id="IPR009100">
    <property type="entry name" value="AcylCoA_DH/oxidase_NM_dom_sf"/>
</dbReference>
<evidence type="ECO:0000256" key="2">
    <source>
        <dbReference type="ARBA" id="ARBA00009347"/>
    </source>
</evidence>
<evidence type="ECO:0000256" key="7">
    <source>
        <dbReference type="RuleBase" id="RU362125"/>
    </source>
</evidence>
<dbReference type="PANTHER" id="PTHR48083">
    <property type="entry name" value="MEDIUM-CHAIN SPECIFIC ACYL-COA DEHYDROGENASE, MITOCHONDRIAL-RELATED"/>
    <property type="match status" value="1"/>
</dbReference>
<dbReference type="InterPro" id="IPR037069">
    <property type="entry name" value="AcylCoA_DH/ox_N_sf"/>
</dbReference>
<dbReference type="EMBL" id="CP031417">
    <property type="protein sequence ID" value="AXK83102.1"/>
    <property type="molecule type" value="Genomic_DNA"/>
</dbReference>
<dbReference type="InterPro" id="IPR006091">
    <property type="entry name" value="Acyl-CoA_Oxase/DH_mid-dom"/>
</dbReference>
<dbReference type="GO" id="GO:0050660">
    <property type="term" value="F:flavin adenine dinucleotide binding"/>
    <property type="evidence" value="ECO:0007669"/>
    <property type="project" value="InterPro"/>
</dbReference>
<keyword evidence="5 7" id="KW-0274">FAD</keyword>
<dbReference type="Proteomes" id="UP000254889">
    <property type="component" value="Chromosome"/>
</dbReference>
<dbReference type="Gene3D" id="1.10.540.10">
    <property type="entry name" value="Acyl-CoA dehydrogenase/oxidase, N-terminal domain"/>
    <property type="match status" value="1"/>
</dbReference>
<dbReference type="SUPFAM" id="SSF47203">
    <property type="entry name" value="Acyl-CoA dehydrogenase C-terminal domain-like"/>
    <property type="match status" value="1"/>
</dbReference>
<evidence type="ECO:0000256" key="3">
    <source>
        <dbReference type="ARBA" id="ARBA00011738"/>
    </source>
</evidence>
<evidence type="ECO:0000259" key="9">
    <source>
        <dbReference type="Pfam" id="PF02770"/>
    </source>
</evidence>
<protein>
    <submittedName>
        <fullName evidence="11">Acyl-CoA dehydrogenase</fullName>
    </submittedName>
</protein>
<evidence type="ECO:0000259" key="10">
    <source>
        <dbReference type="Pfam" id="PF02771"/>
    </source>
</evidence>
<name>A0A346A1Q5_9HYPH</name>
<dbReference type="Gene3D" id="2.40.110.10">
    <property type="entry name" value="Butyryl-CoA Dehydrogenase, subunit A, domain 2"/>
    <property type="match status" value="1"/>
</dbReference>
<dbReference type="InterPro" id="IPR013786">
    <property type="entry name" value="AcylCoA_DH/ox_N"/>
</dbReference>
<evidence type="ECO:0000313" key="12">
    <source>
        <dbReference type="Proteomes" id="UP000254889"/>
    </source>
</evidence>
<keyword evidence="12" id="KW-1185">Reference proteome</keyword>
<feature type="domain" description="Acyl-CoA dehydrogenase/oxidase N-terminal" evidence="10">
    <location>
        <begin position="7"/>
        <end position="126"/>
    </location>
</feature>
<dbReference type="KEGG" id="ptaw:DW352_22830"/>
<reference evidence="11 12" key="1">
    <citation type="submission" date="2018-07" db="EMBL/GenBank/DDBJ databases">
        <authorList>
            <person name="Quirk P.G."/>
            <person name="Krulwich T.A."/>
        </authorList>
    </citation>
    <scope>NUCLEOTIDE SEQUENCE [LARGE SCALE GENOMIC DNA]</scope>
    <source>
        <strain evidence="11 12">CC-BB4</strain>
    </source>
</reference>
<evidence type="ECO:0000256" key="4">
    <source>
        <dbReference type="ARBA" id="ARBA00022630"/>
    </source>
</evidence>
<gene>
    <name evidence="11" type="ORF">DW352_22830</name>
</gene>
<dbReference type="InterPro" id="IPR050741">
    <property type="entry name" value="Acyl-CoA_dehydrogenase"/>
</dbReference>
<dbReference type="RefSeq" id="WP_115693481.1">
    <property type="nucleotide sequence ID" value="NZ_CP031417.1"/>
</dbReference>
<dbReference type="SUPFAM" id="SSF56645">
    <property type="entry name" value="Acyl-CoA dehydrogenase NM domain-like"/>
    <property type="match status" value="1"/>
</dbReference>
<dbReference type="Pfam" id="PF00441">
    <property type="entry name" value="Acyl-CoA_dh_1"/>
    <property type="match status" value="1"/>
</dbReference>
<comment type="cofactor">
    <cofactor evidence="1 7">
        <name>FAD</name>
        <dbReference type="ChEBI" id="CHEBI:57692"/>
    </cofactor>
</comment>
<dbReference type="Gene3D" id="1.20.140.10">
    <property type="entry name" value="Butyryl-CoA Dehydrogenase, subunit A, domain 3"/>
    <property type="match status" value="1"/>
</dbReference>
<dbReference type="InterPro" id="IPR036250">
    <property type="entry name" value="AcylCo_DH-like_C"/>
</dbReference>
<accession>A0A346A1Q5</accession>
<evidence type="ECO:0000313" key="11">
    <source>
        <dbReference type="EMBL" id="AXK83102.1"/>
    </source>
</evidence>
<feature type="domain" description="Acyl-CoA dehydrogenase/oxidase C-terminal" evidence="8">
    <location>
        <begin position="239"/>
        <end position="387"/>
    </location>
</feature>
<dbReference type="InterPro" id="IPR046373">
    <property type="entry name" value="Acyl-CoA_Oxase/DH_mid-dom_sf"/>
</dbReference>
<dbReference type="GO" id="GO:0005737">
    <property type="term" value="C:cytoplasm"/>
    <property type="evidence" value="ECO:0007669"/>
    <property type="project" value="TreeGrafter"/>
</dbReference>
<dbReference type="GO" id="GO:0033539">
    <property type="term" value="P:fatty acid beta-oxidation using acyl-CoA dehydrogenase"/>
    <property type="evidence" value="ECO:0007669"/>
    <property type="project" value="TreeGrafter"/>
</dbReference>
<sequence>MDFTLSPEIEDIRLRVRAFIEEHVLPLESDPENFADYENIPHERLQPVREKAKAAGLWAPQSPKEYGGMGLPVGAWPAIYEEAARSIFGPLAIHCMAPDDGNMNVLAKVGTPAQKEKWLRPIVEGKVRSAFAMTEPSPGSGSDPGMMLTRAEKKNDRYVVRGRKWFITGAEGAAHFILMARTSDDARRGLTAFLFHKDQPGWRIVRRIPIMGPEEHGGHCELEFDGLEIPFENVLMGEGDGLKVTQIRLGPARLTHCMRWLGFSKRCMEIAQEYVAHREGFGIKLADRESVQIKLGEVAHQIQIGRLLTMHAAWKLQQGSRARKEVSMAKIQVANTLHNAADVAIQLNGARGYSKDTILEWVYRYARSARLVDGADEVHKMVLARFMREEGRDFWKWG</sequence>
<dbReference type="GO" id="GO:0003995">
    <property type="term" value="F:acyl-CoA dehydrogenase activity"/>
    <property type="evidence" value="ECO:0007669"/>
    <property type="project" value="TreeGrafter"/>
</dbReference>
<evidence type="ECO:0000259" key="8">
    <source>
        <dbReference type="Pfam" id="PF00441"/>
    </source>
</evidence>
<evidence type="ECO:0000256" key="5">
    <source>
        <dbReference type="ARBA" id="ARBA00022827"/>
    </source>
</evidence>
<feature type="domain" description="Acyl-CoA oxidase/dehydrogenase middle" evidence="9">
    <location>
        <begin position="130"/>
        <end position="225"/>
    </location>
</feature>
<dbReference type="Pfam" id="PF02771">
    <property type="entry name" value="Acyl-CoA_dh_N"/>
    <property type="match status" value="1"/>
</dbReference>
<dbReference type="PANTHER" id="PTHR48083:SF13">
    <property type="entry name" value="ACYL-COA DEHYDROGENASE FAMILY MEMBER 11"/>
    <property type="match status" value="1"/>
</dbReference>
<organism evidence="11 12">
    <name type="scientific">Pseudolabrys taiwanensis</name>
    <dbReference type="NCBI Taxonomy" id="331696"/>
    <lineage>
        <taxon>Bacteria</taxon>
        <taxon>Pseudomonadati</taxon>
        <taxon>Pseudomonadota</taxon>
        <taxon>Alphaproteobacteria</taxon>
        <taxon>Hyphomicrobiales</taxon>
        <taxon>Xanthobacteraceae</taxon>
        <taxon>Pseudolabrys</taxon>
    </lineage>
</organism>
<dbReference type="Pfam" id="PF02770">
    <property type="entry name" value="Acyl-CoA_dh_M"/>
    <property type="match status" value="1"/>
</dbReference>
<proteinExistence type="inferred from homology"/>
<evidence type="ECO:0000256" key="6">
    <source>
        <dbReference type="ARBA" id="ARBA00023002"/>
    </source>
</evidence>
<dbReference type="AlphaFoldDB" id="A0A346A1Q5"/>
<dbReference type="InterPro" id="IPR009075">
    <property type="entry name" value="AcylCo_DH/oxidase_C"/>
</dbReference>